<accession>A0AB35USD2</accession>
<dbReference type="GO" id="GO:0005886">
    <property type="term" value="C:plasma membrane"/>
    <property type="evidence" value="ECO:0007669"/>
    <property type="project" value="UniProtKB-SubCell"/>
</dbReference>
<reference evidence="7" key="1">
    <citation type="submission" date="2022-03" db="EMBL/GenBank/DDBJ databases">
        <title>First case of bacteraemia caused by Dielma fastidiosa in a patient hospitalised with diverticulitis.</title>
        <authorList>
            <person name="Forman-Ankjaer B."/>
            <person name="Hvid-Jensen F."/>
            <person name="Kobel C.M."/>
            <person name="Greve T."/>
        </authorList>
    </citation>
    <scope>NUCLEOTIDE SEQUENCE</scope>
    <source>
        <strain evidence="7">AUH_DF_2021</strain>
    </source>
</reference>
<evidence type="ECO:0000313" key="7">
    <source>
        <dbReference type="EMBL" id="MDY5169670.1"/>
    </source>
</evidence>
<name>A0AB35USD2_9FIRM</name>
<feature type="transmembrane region" description="Helical" evidence="5">
    <location>
        <begin position="63"/>
        <end position="81"/>
    </location>
</feature>
<dbReference type="EMBL" id="JALDAW010000023">
    <property type="protein sequence ID" value="MDY5169670.1"/>
    <property type="molecule type" value="Genomic_DNA"/>
</dbReference>
<dbReference type="GO" id="GO:0140359">
    <property type="term" value="F:ABC-type transporter activity"/>
    <property type="evidence" value="ECO:0007669"/>
    <property type="project" value="InterPro"/>
</dbReference>
<dbReference type="PROSITE" id="PS50929">
    <property type="entry name" value="ABC_TM1F"/>
    <property type="match status" value="1"/>
</dbReference>
<evidence type="ECO:0000256" key="5">
    <source>
        <dbReference type="SAM" id="Phobius"/>
    </source>
</evidence>
<dbReference type="SUPFAM" id="SSF90123">
    <property type="entry name" value="ABC transporter transmembrane region"/>
    <property type="match status" value="1"/>
</dbReference>
<evidence type="ECO:0000256" key="4">
    <source>
        <dbReference type="ARBA" id="ARBA00023136"/>
    </source>
</evidence>
<evidence type="ECO:0000256" key="2">
    <source>
        <dbReference type="ARBA" id="ARBA00022692"/>
    </source>
</evidence>
<keyword evidence="2 5" id="KW-0812">Transmembrane</keyword>
<feature type="domain" description="ABC transmembrane type-1" evidence="6">
    <location>
        <begin position="26"/>
        <end position="82"/>
    </location>
</feature>
<evidence type="ECO:0000313" key="8">
    <source>
        <dbReference type="Proteomes" id="UP001276902"/>
    </source>
</evidence>
<dbReference type="Proteomes" id="UP001276902">
    <property type="component" value="Unassembled WGS sequence"/>
</dbReference>
<dbReference type="RefSeq" id="WP_227151280.1">
    <property type="nucleotide sequence ID" value="NZ_JALDAW010000023.1"/>
</dbReference>
<comment type="caution">
    <text evidence="7">The sequence shown here is derived from an EMBL/GenBank/DDBJ whole genome shotgun (WGS) entry which is preliminary data.</text>
</comment>
<organism evidence="7 8">
    <name type="scientific">Dielma fastidiosa</name>
    <dbReference type="NCBI Taxonomy" id="1034346"/>
    <lineage>
        <taxon>Bacteria</taxon>
        <taxon>Bacillati</taxon>
        <taxon>Bacillota</taxon>
        <taxon>Erysipelotrichia</taxon>
        <taxon>Erysipelotrichales</taxon>
        <taxon>Erysipelotrichaceae</taxon>
        <taxon>Dielma</taxon>
    </lineage>
</organism>
<dbReference type="AlphaFoldDB" id="A0AB35USD2"/>
<keyword evidence="3 5" id="KW-1133">Transmembrane helix</keyword>
<evidence type="ECO:0000256" key="1">
    <source>
        <dbReference type="ARBA" id="ARBA00004651"/>
    </source>
</evidence>
<dbReference type="Gene3D" id="1.20.1560.10">
    <property type="entry name" value="ABC transporter type 1, transmembrane domain"/>
    <property type="match status" value="1"/>
</dbReference>
<gene>
    <name evidence="7" type="ORF">MQE39_16250</name>
</gene>
<evidence type="ECO:0000256" key="3">
    <source>
        <dbReference type="ARBA" id="ARBA00022989"/>
    </source>
</evidence>
<protein>
    <recommendedName>
        <fullName evidence="6">ABC transmembrane type-1 domain-containing protein</fullName>
    </recommendedName>
</protein>
<evidence type="ECO:0000259" key="6">
    <source>
        <dbReference type="PROSITE" id="PS50929"/>
    </source>
</evidence>
<keyword evidence="4 5" id="KW-0472">Membrane</keyword>
<sequence length="82" mass="8873">MRVRRAERKTMGTIFSRVKLSGKHVAALLALMLLSAVTAMLLPTALASMIDIGVAGENRNTILIIAAVMATLAILRLCVYYI</sequence>
<proteinExistence type="predicted"/>
<dbReference type="GO" id="GO:0005524">
    <property type="term" value="F:ATP binding"/>
    <property type="evidence" value="ECO:0007669"/>
    <property type="project" value="InterPro"/>
</dbReference>
<dbReference type="InterPro" id="IPR011527">
    <property type="entry name" value="ABC1_TM_dom"/>
</dbReference>
<dbReference type="InterPro" id="IPR036640">
    <property type="entry name" value="ABC1_TM_sf"/>
</dbReference>
<comment type="subcellular location">
    <subcellularLocation>
        <location evidence="1">Cell membrane</location>
        <topology evidence="1">Multi-pass membrane protein</topology>
    </subcellularLocation>
</comment>